<dbReference type="PANTHER" id="PTHR33499:SF40">
    <property type="entry name" value="TRANSPOSASE-ASSOCIATED DOMAIN-CONTAINING PROTEIN"/>
    <property type="match status" value="1"/>
</dbReference>
<dbReference type="AlphaFoldDB" id="A0AAV2FAZ8"/>
<protein>
    <submittedName>
        <fullName evidence="2">Uncharacterized protein</fullName>
    </submittedName>
</protein>
<feature type="compositionally biased region" description="Basic and acidic residues" evidence="1">
    <location>
        <begin position="108"/>
        <end position="124"/>
    </location>
</feature>
<reference evidence="2 3" key="1">
    <citation type="submission" date="2024-04" db="EMBL/GenBank/DDBJ databases">
        <authorList>
            <person name="Fracassetti M."/>
        </authorList>
    </citation>
    <scope>NUCLEOTIDE SEQUENCE [LARGE SCALE GENOMIC DNA]</scope>
</reference>
<feature type="region of interest" description="Disordered" evidence="1">
    <location>
        <begin position="98"/>
        <end position="132"/>
    </location>
</feature>
<keyword evidence="3" id="KW-1185">Reference proteome</keyword>
<organism evidence="2 3">
    <name type="scientific">Linum trigynum</name>
    <dbReference type="NCBI Taxonomy" id="586398"/>
    <lineage>
        <taxon>Eukaryota</taxon>
        <taxon>Viridiplantae</taxon>
        <taxon>Streptophyta</taxon>
        <taxon>Embryophyta</taxon>
        <taxon>Tracheophyta</taxon>
        <taxon>Spermatophyta</taxon>
        <taxon>Magnoliopsida</taxon>
        <taxon>eudicotyledons</taxon>
        <taxon>Gunneridae</taxon>
        <taxon>Pentapetalae</taxon>
        <taxon>rosids</taxon>
        <taxon>fabids</taxon>
        <taxon>Malpighiales</taxon>
        <taxon>Linaceae</taxon>
        <taxon>Linum</taxon>
    </lineage>
</organism>
<evidence type="ECO:0000313" key="3">
    <source>
        <dbReference type="Proteomes" id="UP001497516"/>
    </source>
</evidence>
<proteinExistence type="predicted"/>
<dbReference type="Proteomes" id="UP001497516">
    <property type="component" value="Chromosome 6"/>
</dbReference>
<name>A0AAV2FAZ8_9ROSI</name>
<evidence type="ECO:0000256" key="1">
    <source>
        <dbReference type="SAM" id="MobiDB-lite"/>
    </source>
</evidence>
<dbReference type="EMBL" id="OZ034819">
    <property type="protein sequence ID" value="CAL1394670.1"/>
    <property type="molecule type" value="Genomic_DNA"/>
</dbReference>
<feature type="region of interest" description="Disordered" evidence="1">
    <location>
        <begin position="60"/>
        <end position="85"/>
    </location>
</feature>
<dbReference type="PANTHER" id="PTHR33499">
    <property type="entry name" value="OS12G0282400 PROTEIN-RELATED"/>
    <property type="match status" value="1"/>
</dbReference>
<evidence type="ECO:0000313" key="2">
    <source>
        <dbReference type="EMBL" id="CAL1394670.1"/>
    </source>
</evidence>
<gene>
    <name evidence="2" type="ORF">LTRI10_LOCUS35156</name>
</gene>
<accession>A0AAV2FAZ8</accession>
<sequence>MGVTRVTTSITTGATVVTAAATAVAGASTGVVNIKETIEADPSLERIEVMEKCFGKQNHGHVIGSGVGVKPKHLKGKKKDAESAAKLKRVEEEMASLQLENDNLKATARREVNERANKEDDRRSGAGKNANI</sequence>